<proteinExistence type="predicted"/>
<reference evidence="3" key="1">
    <citation type="submission" date="2014-11" db="EMBL/GenBank/DDBJ databases">
        <authorList>
            <person name="Otto D Thomas"/>
            <person name="Naeem Raeece"/>
        </authorList>
    </citation>
    <scope>NUCLEOTIDE SEQUENCE</scope>
</reference>
<feature type="region of interest" description="Disordered" evidence="1">
    <location>
        <begin position="278"/>
        <end position="648"/>
    </location>
</feature>
<dbReference type="VEuPathDB" id="CryptoDB:Cvel_22431"/>
<feature type="compositionally biased region" description="Acidic residues" evidence="1">
    <location>
        <begin position="297"/>
        <end position="307"/>
    </location>
</feature>
<evidence type="ECO:0000256" key="2">
    <source>
        <dbReference type="SAM" id="Phobius"/>
    </source>
</evidence>
<feature type="compositionally biased region" description="Low complexity" evidence="1">
    <location>
        <begin position="438"/>
        <end position="450"/>
    </location>
</feature>
<feature type="compositionally biased region" description="Basic and acidic residues" evidence="1">
    <location>
        <begin position="566"/>
        <end position="584"/>
    </location>
</feature>
<feature type="compositionally biased region" description="Basic and acidic residues" evidence="1">
    <location>
        <begin position="286"/>
        <end position="296"/>
    </location>
</feature>
<feature type="compositionally biased region" description="Basic and acidic residues" evidence="1">
    <location>
        <begin position="492"/>
        <end position="519"/>
    </location>
</feature>
<evidence type="ECO:0000313" key="3">
    <source>
        <dbReference type="EMBL" id="CEM30987.1"/>
    </source>
</evidence>
<feature type="transmembrane region" description="Helical" evidence="2">
    <location>
        <begin position="73"/>
        <end position="99"/>
    </location>
</feature>
<keyword evidence="2" id="KW-0812">Transmembrane</keyword>
<feature type="compositionally biased region" description="Acidic residues" evidence="1">
    <location>
        <begin position="639"/>
        <end position="648"/>
    </location>
</feature>
<feature type="transmembrane region" description="Helical" evidence="2">
    <location>
        <begin position="38"/>
        <end position="61"/>
    </location>
</feature>
<dbReference type="EMBL" id="CDMZ01001330">
    <property type="protein sequence ID" value="CEM30987.1"/>
    <property type="molecule type" value="Genomic_DNA"/>
</dbReference>
<gene>
    <name evidence="3" type="ORF">Cvel_22431</name>
</gene>
<sequence length="648" mass="70890">MWVRTRTWWNRCSNRQKASMKRQGYPENALSEFAVADYFGFMTGFSVHVVVTLILMTPVLFAGYEKVGGVPKYLFLQGTLSVFGYTLYDFIALAFRCFFPRWAEQMGFRPIPLGFFLFMGVCHHLLTCAVIIPLNMMVGTQTAYHQLFAAILFAAAVCYLTGLRKMTRDASTEEGLKAIKFICVVQLAVNVSLRGVLWIIAGVKGFQDLFQDGKAESPVIMLVFIYAGLTLFNAVIIWDTLKTSIKWLPRNMPMPIMSCFSSSASLGGTKLETIVEVDEEYEEEEGERKEEKKEEPQGEGDGIEGGESETVTPSFSMRGGASGGIGQMLSEMRGGNSLSSSSAGSLVNQYGREKGQTGFPSGEEETQAQRGVGGVHHDAAAGGAENGRGGEEGEWVDLEVGTGPGYRRELERAGGSPHASHHTDSDGEENDGNPELRPVSSASSLPSPVVETGTDGLTVTEGGCIIGRVRSGPALAVSRSASESGEEEEEEGRERSCASSKRSYDEVERERESEERQNEGDSGASVPHETSLSSSSSWEELEAPPLAVEPECLGAPAPLLSAPQSMRERDETRARQQIGRAHEEKEDEEDGIPRPEWEEEVEELHRQRREKEGETDGAVVRENGKEKKSEARQTFGMGGEEEDDLPPV</sequence>
<feature type="compositionally biased region" description="Low complexity" evidence="1">
    <location>
        <begin position="529"/>
        <end position="551"/>
    </location>
</feature>
<feature type="compositionally biased region" description="Basic and acidic residues" evidence="1">
    <location>
        <begin position="603"/>
        <end position="614"/>
    </location>
</feature>
<protein>
    <submittedName>
        <fullName evidence="3">Uncharacterized protein</fullName>
    </submittedName>
</protein>
<feature type="compositionally biased region" description="Basic and acidic residues" evidence="1">
    <location>
        <begin position="622"/>
        <end position="631"/>
    </location>
</feature>
<keyword evidence="2" id="KW-0472">Membrane</keyword>
<feature type="transmembrane region" description="Helical" evidence="2">
    <location>
        <begin position="111"/>
        <end position="132"/>
    </location>
</feature>
<feature type="transmembrane region" description="Helical" evidence="2">
    <location>
        <begin position="144"/>
        <end position="161"/>
    </location>
</feature>
<accession>A0A0G4GLJ6</accession>
<feature type="transmembrane region" description="Helical" evidence="2">
    <location>
        <begin position="220"/>
        <end position="241"/>
    </location>
</feature>
<dbReference type="AlphaFoldDB" id="A0A0G4GLJ6"/>
<name>A0A0G4GLJ6_9ALVE</name>
<keyword evidence="2" id="KW-1133">Transmembrane helix</keyword>
<feature type="compositionally biased region" description="Low complexity" evidence="1">
    <location>
        <begin position="330"/>
        <end position="345"/>
    </location>
</feature>
<evidence type="ECO:0000256" key="1">
    <source>
        <dbReference type="SAM" id="MobiDB-lite"/>
    </source>
</evidence>
<feature type="transmembrane region" description="Helical" evidence="2">
    <location>
        <begin position="181"/>
        <end position="200"/>
    </location>
</feature>
<organism evidence="3">
    <name type="scientific">Chromera velia CCMP2878</name>
    <dbReference type="NCBI Taxonomy" id="1169474"/>
    <lineage>
        <taxon>Eukaryota</taxon>
        <taxon>Sar</taxon>
        <taxon>Alveolata</taxon>
        <taxon>Colpodellida</taxon>
        <taxon>Chromeraceae</taxon>
        <taxon>Chromera</taxon>
    </lineage>
</organism>